<evidence type="ECO:0000313" key="2">
    <source>
        <dbReference type="EMBL" id="EHJ14938.1"/>
    </source>
</evidence>
<gene>
    <name evidence="2" type="ORF">CWATWH0003_0412</name>
</gene>
<protein>
    <submittedName>
        <fullName evidence="2">Uncharacterized protein</fullName>
    </submittedName>
</protein>
<name>G5IYP4_CROWT</name>
<feature type="compositionally biased region" description="Basic and acidic residues" evidence="1">
    <location>
        <begin position="1"/>
        <end position="11"/>
    </location>
</feature>
<dbReference type="Proteomes" id="UP000003477">
    <property type="component" value="Unassembled WGS sequence"/>
</dbReference>
<evidence type="ECO:0000313" key="3">
    <source>
        <dbReference type="Proteomes" id="UP000003477"/>
    </source>
</evidence>
<organism evidence="2 3">
    <name type="scientific">Crocosphaera watsonii WH 0003</name>
    <dbReference type="NCBI Taxonomy" id="423471"/>
    <lineage>
        <taxon>Bacteria</taxon>
        <taxon>Bacillati</taxon>
        <taxon>Cyanobacteriota</taxon>
        <taxon>Cyanophyceae</taxon>
        <taxon>Oscillatoriophycideae</taxon>
        <taxon>Chroococcales</taxon>
        <taxon>Aphanothecaceae</taxon>
        <taxon>Crocosphaera</taxon>
    </lineage>
</organism>
<dbReference type="PATRIC" id="fig|423471.3.peg.381"/>
<dbReference type="EMBL" id="AESD01000069">
    <property type="protein sequence ID" value="EHJ14938.1"/>
    <property type="molecule type" value="Genomic_DNA"/>
</dbReference>
<comment type="caution">
    <text evidence="2">The sequence shown here is derived from an EMBL/GenBank/DDBJ whole genome shotgun (WGS) entry which is preliminary data.</text>
</comment>
<feature type="region of interest" description="Disordered" evidence="1">
    <location>
        <begin position="1"/>
        <end position="24"/>
    </location>
</feature>
<evidence type="ECO:0000256" key="1">
    <source>
        <dbReference type="SAM" id="MobiDB-lite"/>
    </source>
</evidence>
<accession>G5IYP4</accession>
<reference evidence="2 3" key="1">
    <citation type="journal article" date="2011" name="Front. Microbiol.">
        <title>Two Strains of Crocosphaera watsonii with Highly Conserved Genomes are Distinguished by Strain-Specific Features.</title>
        <authorList>
            <person name="Bench S.R."/>
            <person name="Ilikchyan I.N."/>
            <person name="Tripp H.J."/>
            <person name="Zehr J.P."/>
        </authorList>
    </citation>
    <scope>NUCLEOTIDE SEQUENCE [LARGE SCALE GENOMIC DNA]</scope>
    <source>
        <strain evidence="2 3">WH 0003</strain>
    </source>
</reference>
<dbReference type="AlphaFoldDB" id="G5IYP4"/>
<sequence>MRLRSSEEVNKSKNKVNPCPPQLKLSTVASPKTAKVVAAGMKGDIFKTGLSNADKVMTKTAIATKFKDVCSITQNKKLS</sequence>
<proteinExistence type="predicted"/>